<evidence type="ECO:0000313" key="2">
    <source>
        <dbReference type="EMBL" id="KAJ7718994.1"/>
    </source>
</evidence>
<evidence type="ECO:0000256" key="1">
    <source>
        <dbReference type="SAM" id="MobiDB-lite"/>
    </source>
</evidence>
<organism evidence="2 3">
    <name type="scientific">Mycena metata</name>
    <dbReference type="NCBI Taxonomy" id="1033252"/>
    <lineage>
        <taxon>Eukaryota</taxon>
        <taxon>Fungi</taxon>
        <taxon>Dikarya</taxon>
        <taxon>Basidiomycota</taxon>
        <taxon>Agaricomycotina</taxon>
        <taxon>Agaricomycetes</taxon>
        <taxon>Agaricomycetidae</taxon>
        <taxon>Agaricales</taxon>
        <taxon>Marasmiineae</taxon>
        <taxon>Mycenaceae</taxon>
        <taxon>Mycena</taxon>
    </lineage>
</organism>
<accession>A0AAD7HFF4</accession>
<sequence>MTSLIRSPHSTLVLSSQTAAHHSHTAFLHTSPPSRLRPVPPAPPSLIVRRLATALSPPQSVNSATPLPFAPSQGRHVRPPFFSPALTTSLPRARREHRPGTKSAQLLLSVDRHAYRRLGTSTSSSRPPSLPPSLSSLLSLPPSRDGVLLVTRGRVVCSRLRAAKSGRLSLSLSPSPPPPSSSRRPPEPSAD</sequence>
<reference evidence="2" key="1">
    <citation type="submission" date="2023-03" db="EMBL/GenBank/DDBJ databases">
        <title>Massive genome expansion in bonnet fungi (Mycena s.s.) driven by repeated elements and novel gene families across ecological guilds.</title>
        <authorList>
            <consortium name="Lawrence Berkeley National Laboratory"/>
            <person name="Harder C.B."/>
            <person name="Miyauchi S."/>
            <person name="Viragh M."/>
            <person name="Kuo A."/>
            <person name="Thoen E."/>
            <person name="Andreopoulos B."/>
            <person name="Lu D."/>
            <person name="Skrede I."/>
            <person name="Drula E."/>
            <person name="Henrissat B."/>
            <person name="Morin E."/>
            <person name="Kohler A."/>
            <person name="Barry K."/>
            <person name="LaButti K."/>
            <person name="Morin E."/>
            <person name="Salamov A."/>
            <person name="Lipzen A."/>
            <person name="Mereny Z."/>
            <person name="Hegedus B."/>
            <person name="Baldrian P."/>
            <person name="Stursova M."/>
            <person name="Weitz H."/>
            <person name="Taylor A."/>
            <person name="Grigoriev I.V."/>
            <person name="Nagy L.G."/>
            <person name="Martin F."/>
            <person name="Kauserud H."/>
        </authorList>
    </citation>
    <scope>NUCLEOTIDE SEQUENCE</scope>
    <source>
        <strain evidence="2">CBHHK182m</strain>
    </source>
</reference>
<dbReference type="AlphaFoldDB" id="A0AAD7HFF4"/>
<feature type="non-terminal residue" evidence="2">
    <location>
        <position position="1"/>
    </location>
</feature>
<dbReference type="EMBL" id="JARKIB010000258">
    <property type="protein sequence ID" value="KAJ7718994.1"/>
    <property type="molecule type" value="Genomic_DNA"/>
</dbReference>
<feature type="region of interest" description="Disordered" evidence="1">
    <location>
        <begin position="166"/>
        <end position="191"/>
    </location>
</feature>
<comment type="caution">
    <text evidence="2">The sequence shown here is derived from an EMBL/GenBank/DDBJ whole genome shotgun (WGS) entry which is preliminary data.</text>
</comment>
<proteinExistence type="predicted"/>
<keyword evidence="3" id="KW-1185">Reference proteome</keyword>
<dbReference type="Proteomes" id="UP001215598">
    <property type="component" value="Unassembled WGS sequence"/>
</dbReference>
<name>A0AAD7HFF4_9AGAR</name>
<gene>
    <name evidence="2" type="ORF">B0H16DRAFT_1607743</name>
</gene>
<protein>
    <submittedName>
        <fullName evidence="2">Uncharacterized protein</fullName>
    </submittedName>
</protein>
<feature type="region of interest" description="Disordered" evidence="1">
    <location>
        <begin position="57"/>
        <end position="110"/>
    </location>
</feature>
<evidence type="ECO:0000313" key="3">
    <source>
        <dbReference type="Proteomes" id="UP001215598"/>
    </source>
</evidence>